<dbReference type="Proteomes" id="UP000197003">
    <property type="component" value="Chromosome"/>
</dbReference>
<evidence type="ECO:0000313" key="2">
    <source>
        <dbReference type="EMBL" id="ASD63058.1"/>
    </source>
</evidence>
<dbReference type="RefSeq" id="WP_088564640.1">
    <property type="nucleotide sequence ID" value="NZ_CP020946.1"/>
</dbReference>
<reference evidence="2 3" key="1">
    <citation type="submission" date="2017-04" db="EMBL/GenBank/DDBJ databases">
        <title>Whole genome sequence of Bdellovibrio bacteriovorus strain SSB218315.</title>
        <authorList>
            <person name="Oyedara O."/>
            <person name="Rodriguez-Perez M.A."/>
        </authorList>
    </citation>
    <scope>NUCLEOTIDE SEQUENCE [LARGE SCALE GENOMIC DNA]</scope>
    <source>
        <strain evidence="2 3">SSB218315</strain>
    </source>
</reference>
<feature type="signal peptide" evidence="1">
    <location>
        <begin position="1"/>
        <end position="18"/>
    </location>
</feature>
<protein>
    <submittedName>
        <fullName evidence="2">Uncharacterized protein</fullName>
    </submittedName>
</protein>
<evidence type="ECO:0000313" key="3">
    <source>
        <dbReference type="Proteomes" id="UP000197003"/>
    </source>
</evidence>
<proteinExistence type="predicted"/>
<feature type="chain" id="PRO_5012147856" evidence="1">
    <location>
        <begin position="19"/>
        <end position="234"/>
    </location>
</feature>
<evidence type="ECO:0000256" key="1">
    <source>
        <dbReference type="SAM" id="SignalP"/>
    </source>
</evidence>
<dbReference type="OrthoDB" id="5291055at2"/>
<sequence>MKAVILSALLLTSGLAFGEAPCPAKCQGPSSTPDKITLSKIDSTPACLTRKNDESNEEIIQREKLTDFEVLARLVFAEGISTNLNKCSKYEDSLFASLAWGVQNRVALSAAQPRYAKQFGKGLHGVIFKKAQFNPAVSKKSSYSRLFLCPSEHPQWQRLWELSKKAADQALSHPQKNPLPKSVTHFYYPQSTQATNPPVTWADLNKDAAKKAYMKDVKIEGTRYSNECIQFFSY</sequence>
<dbReference type="EMBL" id="CP020946">
    <property type="protein sequence ID" value="ASD63058.1"/>
    <property type="molecule type" value="Genomic_DNA"/>
</dbReference>
<name>A0A1Z3N6H2_BDEBC</name>
<gene>
    <name evidence="2" type="ORF">B9G79_05485</name>
</gene>
<keyword evidence="1" id="KW-0732">Signal</keyword>
<accession>A0A1Z3N6H2</accession>
<organism evidence="2 3">
    <name type="scientific">Bdellovibrio bacteriovorus</name>
    <dbReference type="NCBI Taxonomy" id="959"/>
    <lineage>
        <taxon>Bacteria</taxon>
        <taxon>Pseudomonadati</taxon>
        <taxon>Bdellovibrionota</taxon>
        <taxon>Bdellovibrionia</taxon>
        <taxon>Bdellovibrionales</taxon>
        <taxon>Pseudobdellovibrionaceae</taxon>
        <taxon>Bdellovibrio</taxon>
    </lineage>
</organism>
<dbReference type="AlphaFoldDB" id="A0A1Z3N6H2"/>